<dbReference type="EMBL" id="JRGF01000001">
    <property type="protein sequence ID" value="KHE43000.1"/>
    <property type="molecule type" value="Genomic_DNA"/>
</dbReference>
<evidence type="ECO:0000256" key="5">
    <source>
        <dbReference type="ARBA" id="ARBA00022692"/>
    </source>
</evidence>
<gene>
    <name evidence="8" type="ORF">LG35_00630</name>
</gene>
<keyword evidence="9" id="KW-1185">Reference proteome</keyword>
<protein>
    <recommendedName>
        <fullName evidence="10">Transporter</fullName>
    </recommendedName>
</protein>
<dbReference type="SUPFAM" id="SSF56954">
    <property type="entry name" value="Outer membrane efflux proteins (OEP)"/>
    <property type="match status" value="1"/>
</dbReference>
<evidence type="ECO:0008006" key="10">
    <source>
        <dbReference type="Google" id="ProtNLM"/>
    </source>
</evidence>
<evidence type="ECO:0000313" key="8">
    <source>
        <dbReference type="EMBL" id="KHE43000.1"/>
    </source>
</evidence>
<comment type="subcellular location">
    <subcellularLocation>
        <location evidence="1">Cell outer membrane</location>
    </subcellularLocation>
</comment>
<evidence type="ECO:0000256" key="3">
    <source>
        <dbReference type="ARBA" id="ARBA00022448"/>
    </source>
</evidence>
<organism evidence="8 9">
    <name type="scientific">Alistipes inops</name>
    <dbReference type="NCBI Taxonomy" id="1501391"/>
    <lineage>
        <taxon>Bacteria</taxon>
        <taxon>Pseudomonadati</taxon>
        <taxon>Bacteroidota</taxon>
        <taxon>Bacteroidia</taxon>
        <taxon>Bacteroidales</taxon>
        <taxon>Rikenellaceae</taxon>
        <taxon>Alistipes</taxon>
    </lineage>
</organism>
<keyword evidence="6" id="KW-0472">Membrane</keyword>
<keyword evidence="5" id="KW-0812">Transmembrane</keyword>
<sequence length="431" mass="48753">MKRIACLILFVIGAAVCYGQHRVTLEECQLLARDNYPVIAQQELIDQLEEFNISNARRNWLPKISLSAMAAYLSEVPEFPSTLNDLFSQLGVNLAAMPNTLYGTTVQIQQAIWDGGLIKAQTEAAKAESEVSRRSWESEMYALTERVNQLYFGSLLLQENIATADLMIEDLQRNYKMLESMAAFGTAEKNDLDMLKVEILGAQQQRAQLASTRTAYIAMLSIMTGLELTAATELEKPAPDGIPAGDGSRRPEFALLDAQAGLLDAQRRAVRASVMPQIGAFVLGAYSNPSPNIFNSMMGNGKWSPYLFAGISLKWNIDGFYTKKNRMSQIELNRKRLETQRETLLYNIRLQSTQERAAIEQMEEVMRYDDEIIRLRSTIRKRTEAQVTNGEGSVNDLLRDINAEDRARRNRTAHEVEWLKNIYDLKYTINQ</sequence>
<evidence type="ECO:0000256" key="7">
    <source>
        <dbReference type="ARBA" id="ARBA00023237"/>
    </source>
</evidence>
<name>A0ABR4YL61_9BACT</name>
<dbReference type="InterPro" id="IPR003423">
    <property type="entry name" value="OMP_efflux"/>
</dbReference>
<keyword evidence="3" id="KW-0813">Transport</keyword>
<evidence type="ECO:0000256" key="6">
    <source>
        <dbReference type="ARBA" id="ARBA00023136"/>
    </source>
</evidence>
<dbReference type="PANTHER" id="PTHR30026">
    <property type="entry name" value="OUTER MEMBRANE PROTEIN TOLC"/>
    <property type="match status" value="1"/>
</dbReference>
<proteinExistence type="inferred from homology"/>
<evidence type="ECO:0000313" key="9">
    <source>
        <dbReference type="Proteomes" id="UP000030889"/>
    </source>
</evidence>
<dbReference type="Gene3D" id="1.20.1600.10">
    <property type="entry name" value="Outer membrane efflux proteins (OEP)"/>
    <property type="match status" value="1"/>
</dbReference>
<accession>A0ABR4YL61</accession>
<keyword evidence="4" id="KW-1134">Transmembrane beta strand</keyword>
<dbReference type="Proteomes" id="UP000030889">
    <property type="component" value="Unassembled WGS sequence"/>
</dbReference>
<dbReference type="Pfam" id="PF02321">
    <property type="entry name" value="OEP"/>
    <property type="match status" value="1"/>
</dbReference>
<keyword evidence="7" id="KW-0998">Cell outer membrane</keyword>
<evidence type="ECO:0000256" key="4">
    <source>
        <dbReference type="ARBA" id="ARBA00022452"/>
    </source>
</evidence>
<dbReference type="InterPro" id="IPR051906">
    <property type="entry name" value="TolC-like"/>
</dbReference>
<reference evidence="8 9" key="1">
    <citation type="submission" date="2014-09" db="EMBL/GenBank/DDBJ databases">
        <title>Alistipes sp. 627, sp. nov., a novel member of the family Rikenellaceae isolated from human faeces.</title>
        <authorList>
            <person name="Shkoporov A.N."/>
            <person name="Chaplin A.V."/>
            <person name="Motuzova O.V."/>
            <person name="Kafarskaia L.I."/>
            <person name="Khokhlova E.V."/>
            <person name="Efimov B.A."/>
        </authorList>
    </citation>
    <scope>NUCLEOTIDE SEQUENCE [LARGE SCALE GENOMIC DNA]</scope>
    <source>
        <strain evidence="8 9">627</strain>
    </source>
</reference>
<dbReference type="PANTHER" id="PTHR30026:SF20">
    <property type="entry name" value="OUTER MEMBRANE PROTEIN TOLC"/>
    <property type="match status" value="1"/>
</dbReference>
<dbReference type="RefSeq" id="WP_035471229.1">
    <property type="nucleotide sequence ID" value="NZ_JRGF01000001.1"/>
</dbReference>
<evidence type="ECO:0000256" key="1">
    <source>
        <dbReference type="ARBA" id="ARBA00004442"/>
    </source>
</evidence>
<comment type="caution">
    <text evidence="8">The sequence shown here is derived from an EMBL/GenBank/DDBJ whole genome shotgun (WGS) entry which is preliminary data.</text>
</comment>
<comment type="similarity">
    <text evidence="2">Belongs to the outer membrane factor (OMF) (TC 1.B.17) family.</text>
</comment>
<evidence type="ECO:0000256" key="2">
    <source>
        <dbReference type="ARBA" id="ARBA00007613"/>
    </source>
</evidence>